<proteinExistence type="inferred from homology"/>
<comment type="subcellular location">
    <subcellularLocation>
        <location evidence="1">Cell membrane</location>
        <topology evidence="1">Multi-pass membrane protein</topology>
    </subcellularLocation>
</comment>
<name>A0AAW3X2I9_9CLOT</name>
<dbReference type="GO" id="GO:0005886">
    <property type="term" value="C:plasma membrane"/>
    <property type="evidence" value="ECO:0007669"/>
    <property type="project" value="UniProtKB-SubCell"/>
</dbReference>
<keyword evidence="3" id="KW-0050">Antiport</keyword>
<evidence type="ECO:0000256" key="8">
    <source>
        <dbReference type="ARBA" id="ARBA00038435"/>
    </source>
</evidence>
<feature type="transmembrane region" description="Helical" evidence="9">
    <location>
        <begin position="230"/>
        <end position="250"/>
    </location>
</feature>
<comment type="similarity">
    <text evidence="8">Belongs to the NhaC Na(+)/H(+) (TC 2.A.35) antiporter family.</text>
</comment>
<feature type="transmembrane region" description="Helical" evidence="9">
    <location>
        <begin position="346"/>
        <end position="376"/>
    </location>
</feature>
<feature type="transmembrane region" description="Helical" evidence="9">
    <location>
        <begin position="193"/>
        <end position="210"/>
    </location>
</feature>
<keyword evidence="2" id="KW-0813">Transport</keyword>
<accession>A0AAW3X2I9</accession>
<keyword evidence="5 9" id="KW-0812">Transmembrane</keyword>
<evidence type="ECO:0000256" key="2">
    <source>
        <dbReference type="ARBA" id="ARBA00022448"/>
    </source>
</evidence>
<gene>
    <name evidence="11" type="ORF">H8S19_07160</name>
</gene>
<feature type="transmembrane region" description="Helical" evidence="9">
    <location>
        <begin position="112"/>
        <end position="138"/>
    </location>
</feature>
<keyword evidence="6 9" id="KW-1133">Transmembrane helix</keyword>
<dbReference type="PANTHER" id="PTHR33451:SF3">
    <property type="entry name" value="MALATE-2H(+)_NA(+)-LACTATE ANTIPORTER"/>
    <property type="match status" value="1"/>
</dbReference>
<evidence type="ECO:0000256" key="9">
    <source>
        <dbReference type="SAM" id="Phobius"/>
    </source>
</evidence>
<evidence type="ECO:0000256" key="1">
    <source>
        <dbReference type="ARBA" id="ARBA00004651"/>
    </source>
</evidence>
<evidence type="ECO:0000256" key="5">
    <source>
        <dbReference type="ARBA" id="ARBA00022692"/>
    </source>
</evidence>
<feature type="transmembrane region" description="Helical" evidence="9">
    <location>
        <begin position="12"/>
        <end position="31"/>
    </location>
</feature>
<evidence type="ECO:0000256" key="3">
    <source>
        <dbReference type="ARBA" id="ARBA00022449"/>
    </source>
</evidence>
<feature type="transmembrane region" description="Helical" evidence="9">
    <location>
        <begin position="73"/>
        <end position="92"/>
    </location>
</feature>
<comment type="caution">
    <text evidence="11">The sequence shown here is derived from an EMBL/GenBank/DDBJ whole genome shotgun (WGS) entry which is preliminary data.</text>
</comment>
<keyword evidence="12" id="KW-1185">Reference proteome</keyword>
<evidence type="ECO:0000256" key="4">
    <source>
        <dbReference type="ARBA" id="ARBA00022475"/>
    </source>
</evidence>
<feature type="domain" description="Na+/H+ antiporter NhaC-like C-terminal" evidence="10">
    <location>
        <begin position="236"/>
        <end position="437"/>
    </location>
</feature>
<dbReference type="InterPro" id="IPR018461">
    <property type="entry name" value="Na/H_Antiport_NhaC-like_C"/>
</dbReference>
<sequence length="445" mass="48657">MGAEKLNKKRSGALVGGIFLILAVPVCGIQVPVQAFFFLAWIYVILFLEANSYSWNELQEAMVHSCTRAVSPIFFLLCAGAMTGIWNLSGTIPGLTYTGILWIRPEWYPVTAYAGCFLFSFLTGSVFSSCGTMGILFLNIGTSMGYEEKIAAAVIIAGAFCGYGISPMSDFVNLLSSSVEIELAKTLKAERNSIIPTICVCLAGCFYVGWKNAELAGISIQESSKMMQIFGEMCLGMPVYIPAAVVLIFMLMRKNAMHALMAGCVSGMAVAFFYQKYRWQTILNVLWNGPDQGSYFHSGGISSMAGTVLLFLLAFSLFGMLEKSGAIRCMMQPLFKWADTEKKGNIAAILFAFVVNVFSASAMCSLVISVSCLMSVYDEKGWKREKMIHSLFLGALYMSLLVPWHSNVVTPMGLLGVAQGGACIFWIVPVLEVVCYLLTFVFSHK</sequence>
<feature type="transmembrane region" description="Helical" evidence="9">
    <location>
        <begin position="150"/>
        <end position="166"/>
    </location>
</feature>
<evidence type="ECO:0000256" key="6">
    <source>
        <dbReference type="ARBA" id="ARBA00022989"/>
    </source>
</evidence>
<dbReference type="Proteomes" id="UP000653904">
    <property type="component" value="Unassembled WGS sequence"/>
</dbReference>
<dbReference type="PANTHER" id="PTHR33451">
    <property type="entry name" value="MALATE-2H(+)/NA(+)-LACTATE ANTIPORTER"/>
    <property type="match status" value="1"/>
</dbReference>
<dbReference type="InterPro" id="IPR052180">
    <property type="entry name" value="NhaC_Na-H+_Antiporter"/>
</dbReference>
<dbReference type="Pfam" id="PF03553">
    <property type="entry name" value="Na_H_antiporter"/>
    <property type="match status" value="2"/>
</dbReference>
<keyword evidence="4" id="KW-1003">Cell membrane</keyword>
<dbReference type="GO" id="GO:0015297">
    <property type="term" value="F:antiporter activity"/>
    <property type="evidence" value="ECO:0007669"/>
    <property type="project" value="UniProtKB-KW"/>
</dbReference>
<feature type="transmembrane region" description="Helical" evidence="9">
    <location>
        <begin position="295"/>
        <end position="321"/>
    </location>
</feature>
<feature type="domain" description="Na+/H+ antiporter NhaC-like C-terminal" evidence="10">
    <location>
        <begin position="33"/>
        <end position="171"/>
    </location>
</feature>
<feature type="transmembrane region" description="Helical" evidence="9">
    <location>
        <begin position="417"/>
        <end position="442"/>
    </location>
</feature>
<evidence type="ECO:0000259" key="10">
    <source>
        <dbReference type="Pfam" id="PF03553"/>
    </source>
</evidence>
<feature type="transmembrane region" description="Helical" evidence="9">
    <location>
        <begin position="388"/>
        <end position="405"/>
    </location>
</feature>
<feature type="transmembrane region" description="Helical" evidence="9">
    <location>
        <begin position="37"/>
        <end position="53"/>
    </location>
</feature>
<feature type="transmembrane region" description="Helical" evidence="9">
    <location>
        <begin position="256"/>
        <end position="274"/>
    </location>
</feature>
<dbReference type="EMBL" id="JACOOW010000008">
    <property type="protein sequence ID" value="MBC5656846.1"/>
    <property type="molecule type" value="Genomic_DNA"/>
</dbReference>
<evidence type="ECO:0000313" key="11">
    <source>
        <dbReference type="EMBL" id="MBC5656846.1"/>
    </source>
</evidence>
<evidence type="ECO:0000256" key="7">
    <source>
        <dbReference type="ARBA" id="ARBA00023136"/>
    </source>
</evidence>
<dbReference type="AlphaFoldDB" id="A0AAW3X2I9"/>
<organism evidence="11 12">
    <name type="scientific">Clostridium segne</name>
    <dbReference type="NCBI Taxonomy" id="2763038"/>
    <lineage>
        <taxon>Bacteria</taxon>
        <taxon>Bacillati</taxon>
        <taxon>Bacillota</taxon>
        <taxon>Clostridia</taxon>
        <taxon>Eubacteriales</taxon>
        <taxon>Clostridiaceae</taxon>
        <taxon>Clostridium</taxon>
    </lineage>
</organism>
<protein>
    <submittedName>
        <fullName evidence="11">TRAP transporter large permease subunit</fullName>
    </submittedName>
</protein>
<keyword evidence="7 9" id="KW-0472">Membrane</keyword>
<evidence type="ECO:0000313" key="12">
    <source>
        <dbReference type="Proteomes" id="UP000653904"/>
    </source>
</evidence>
<reference evidence="11 12" key="1">
    <citation type="submission" date="2020-08" db="EMBL/GenBank/DDBJ databases">
        <title>Genome public.</title>
        <authorList>
            <person name="Liu C."/>
            <person name="Sun Q."/>
        </authorList>
    </citation>
    <scope>NUCLEOTIDE SEQUENCE [LARGE SCALE GENOMIC DNA]</scope>
    <source>
        <strain evidence="11 12">BX14</strain>
    </source>
</reference>